<protein>
    <submittedName>
        <fullName evidence="1">Uncharacterized protein</fullName>
    </submittedName>
</protein>
<reference evidence="1" key="1">
    <citation type="journal article" date="2014" name="Front. Microbiol.">
        <title>High frequency of phylogenetically diverse reductive dehalogenase-homologous genes in deep subseafloor sedimentary metagenomes.</title>
        <authorList>
            <person name="Kawai M."/>
            <person name="Futagami T."/>
            <person name="Toyoda A."/>
            <person name="Takaki Y."/>
            <person name="Nishi S."/>
            <person name="Hori S."/>
            <person name="Arai W."/>
            <person name="Tsubouchi T."/>
            <person name="Morono Y."/>
            <person name="Uchiyama I."/>
            <person name="Ito T."/>
            <person name="Fujiyama A."/>
            <person name="Inagaki F."/>
            <person name="Takami H."/>
        </authorList>
    </citation>
    <scope>NUCLEOTIDE SEQUENCE</scope>
    <source>
        <strain evidence="1">Expedition CK06-06</strain>
    </source>
</reference>
<organism evidence="1">
    <name type="scientific">marine sediment metagenome</name>
    <dbReference type="NCBI Taxonomy" id="412755"/>
    <lineage>
        <taxon>unclassified sequences</taxon>
        <taxon>metagenomes</taxon>
        <taxon>ecological metagenomes</taxon>
    </lineage>
</organism>
<gene>
    <name evidence="1" type="ORF">S03H2_00922</name>
</gene>
<accession>X1G8D9</accession>
<proteinExistence type="predicted"/>
<dbReference type="AlphaFoldDB" id="X1G8D9"/>
<comment type="caution">
    <text evidence="1">The sequence shown here is derived from an EMBL/GenBank/DDBJ whole genome shotgun (WGS) entry which is preliminary data.</text>
</comment>
<sequence length="148" mass="16126">GPVMNNTFRMDWNATEGLLPAQLPRMWTRLNPIDSDVKYLVGLYLDDNNYIAFRADTGISPNWKAVCRVGGAETEVDTGIPLADAKISLEMITISAGEVRFNVDGVLKATIDTNVPAVALQAFLKVETLGAFARWLDVDAVVITSGRV</sequence>
<feature type="non-terminal residue" evidence="1">
    <location>
        <position position="1"/>
    </location>
</feature>
<name>X1G8D9_9ZZZZ</name>
<evidence type="ECO:0000313" key="1">
    <source>
        <dbReference type="EMBL" id="GAH29313.1"/>
    </source>
</evidence>
<dbReference type="EMBL" id="BARU01000238">
    <property type="protein sequence ID" value="GAH29313.1"/>
    <property type="molecule type" value="Genomic_DNA"/>
</dbReference>